<protein>
    <submittedName>
        <fullName evidence="1">Uncharacterized protein</fullName>
    </submittedName>
</protein>
<organism evidence="1 2">
    <name type="scientific">Rhizobium metallidurans</name>
    <dbReference type="NCBI Taxonomy" id="1265931"/>
    <lineage>
        <taxon>Bacteria</taxon>
        <taxon>Pseudomonadati</taxon>
        <taxon>Pseudomonadota</taxon>
        <taxon>Alphaproteobacteria</taxon>
        <taxon>Hyphomicrobiales</taxon>
        <taxon>Rhizobiaceae</taxon>
        <taxon>Rhizobium/Agrobacterium group</taxon>
        <taxon>Rhizobium</taxon>
    </lineage>
</organism>
<dbReference type="EMBL" id="JACIDW010000011">
    <property type="protein sequence ID" value="MBB3965742.1"/>
    <property type="molecule type" value="Genomic_DNA"/>
</dbReference>
<accession>A0A7W6GC45</accession>
<gene>
    <name evidence="1" type="ORF">GGQ67_003417</name>
</gene>
<reference evidence="1 2" key="1">
    <citation type="submission" date="2020-08" db="EMBL/GenBank/DDBJ databases">
        <title>Genomic Encyclopedia of Type Strains, Phase IV (KMG-IV): sequencing the most valuable type-strain genomes for metagenomic binning, comparative biology and taxonomic classification.</title>
        <authorList>
            <person name="Goeker M."/>
        </authorList>
    </citation>
    <scope>NUCLEOTIDE SEQUENCE [LARGE SCALE GENOMIC DNA]</scope>
    <source>
        <strain evidence="1 2">DSM 26575</strain>
    </source>
</reference>
<keyword evidence="2" id="KW-1185">Reference proteome</keyword>
<dbReference type="RefSeq" id="WP_183901285.1">
    <property type="nucleotide sequence ID" value="NZ_JACIDW010000011.1"/>
</dbReference>
<dbReference type="AlphaFoldDB" id="A0A7W6GC45"/>
<proteinExistence type="predicted"/>
<sequence length="226" mass="25852">MNRTADRADDFGNDDALPIVDNNCHQEWRVEKTNTSDGVRQERIRHLTMPRFSVRLVRIDPFENRPVQAEGSVDVRRPIYRIDHQTALCEIDWTDELPEDQHLPWLNAARKAHTALRGYFDRWKSLSPVKEMAERIELDIGACQSWWDYTESFCAENDRTEGALVNRVKGLAGVVSTGELPVLLAMLHAADYSRAADELAGEDLWRRLDLTYGDCAEAVGLAIMRQ</sequence>
<comment type="caution">
    <text evidence="1">The sequence shown here is derived from an EMBL/GenBank/DDBJ whole genome shotgun (WGS) entry which is preliminary data.</text>
</comment>
<dbReference type="Proteomes" id="UP000582090">
    <property type="component" value="Unassembled WGS sequence"/>
</dbReference>
<evidence type="ECO:0000313" key="2">
    <source>
        <dbReference type="Proteomes" id="UP000582090"/>
    </source>
</evidence>
<name>A0A7W6GC45_9HYPH</name>
<evidence type="ECO:0000313" key="1">
    <source>
        <dbReference type="EMBL" id="MBB3965742.1"/>
    </source>
</evidence>